<dbReference type="Proteomes" id="UP000196440">
    <property type="component" value="Unassembled WGS sequence"/>
</dbReference>
<evidence type="ECO:0000259" key="1">
    <source>
        <dbReference type="PROSITE" id="PS50943"/>
    </source>
</evidence>
<dbReference type="InterPro" id="IPR010982">
    <property type="entry name" value="Lambda_DNA-bd_dom_sf"/>
</dbReference>
<dbReference type="RefSeq" id="WP_050086898.1">
    <property type="nucleotide sequence ID" value="NZ_CABHXJ010000056.1"/>
</dbReference>
<organism evidence="2 3">
    <name type="scientific">Yersinia intermedia</name>
    <dbReference type="NCBI Taxonomy" id="631"/>
    <lineage>
        <taxon>Bacteria</taxon>
        <taxon>Pseudomonadati</taxon>
        <taxon>Pseudomonadota</taxon>
        <taxon>Gammaproteobacteria</taxon>
        <taxon>Enterobacterales</taxon>
        <taxon>Yersiniaceae</taxon>
        <taxon>Yersinia</taxon>
    </lineage>
</organism>
<evidence type="ECO:0000313" key="3">
    <source>
        <dbReference type="Proteomes" id="UP000196440"/>
    </source>
</evidence>
<dbReference type="Pfam" id="PF01381">
    <property type="entry name" value="HTH_3"/>
    <property type="match status" value="1"/>
</dbReference>
<dbReference type="PROSITE" id="PS50943">
    <property type="entry name" value="HTH_CROC1"/>
    <property type="match status" value="1"/>
</dbReference>
<feature type="domain" description="HTH cro/C1-type" evidence="1">
    <location>
        <begin position="11"/>
        <end position="64"/>
    </location>
</feature>
<protein>
    <submittedName>
        <fullName evidence="2">Transcriptional regulator</fullName>
    </submittedName>
</protein>
<dbReference type="InterPro" id="IPR001387">
    <property type="entry name" value="Cro/C1-type_HTH"/>
</dbReference>
<comment type="caution">
    <text evidence="2">The sequence shown here is derived from an EMBL/GenBank/DDBJ whole genome shotgun (WGS) entry which is preliminary data.</text>
</comment>
<evidence type="ECO:0000313" key="2">
    <source>
        <dbReference type="EMBL" id="OVZ88699.1"/>
    </source>
</evidence>
<accession>A0A209A7F8</accession>
<dbReference type="Gene3D" id="1.10.260.40">
    <property type="entry name" value="lambda repressor-like DNA-binding domains"/>
    <property type="match status" value="1"/>
</dbReference>
<dbReference type="CDD" id="cd00093">
    <property type="entry name" value="HTH_XRE"/>
    <property type="match status" value="1"/>
</dbReference>
<reference evidence="2 3" key="1">
    <citation type="submission" date="2017-05" db="EMBL/GenBank/DDBJ databases">
        <title>Whole genome sequencing of Yersinia kristensenii.</title>
        <authorList>
            <person name="Campioni F."/>
        </authorList>
    </citation>
    <scope>NUCLEOTIDE SEQUENCE [LARGE SCALE GENOMIC DNA]</scope>
    <source>
        <strain evidence="2 3">CFSAN060536</strain>
    </source>
</reference>
<dbReference type="EMBL" id="NHOI01000006">
    <property type="protein sequence ID" value="OVZ88699.1"/>
    <property type="molecule type" value="Genomic_DNA"/>
</dbReference>
<sequence>MKSLLDVAEQIKEIRQQKQFTQSDMRLINGMTQQQVSKFEKGGDIHLSTFLRILAGFDLEMLLLTREQAQDIRLTMGAERVVNKEGITVNDDPWTQKYKDLED</sequence>
<dbReference type="GO" id="GO:0003677">
    <property type="term" value="F:DNA binding"/>
    <property type="evidence" value="ECO:0007669"/>
    <property type="project" value="InterPro"/>
</dbReference>
<gene>
    <name evidence="2" type="ORF">CBW57_05025</name>
</gene>
<dbReference type="SUPFAM" id="SSF47413">
    <property type="entry name" value="lambda repressor-like DNA-binding domains"/>
    <property type="match status" value="1"/>
</dbReference>
<dbReference type="AlphaFoldDB" id="A0A209A7F8"/>
<name>A0A209A7F8_YERIN</name>
<proteinExistence type="predicted"/>